<reference evidence="3 4" key="1">
    <citation type="submission" date="2018-05" db="EMBL/GenBank/DDBJ databases">
        <title>Genome sequencing and assembly of the regulated plant pathogen Lachnellula willkommii and related sister species for the development of diagnostic species identification markers.</title>
        <authorList>
            <person name="Giroux E."/>
            <person name="Bilodeau G."/>
        </authorList>
    </citation>
    <scope>NUCLEOTIDE SEQUENCE [LARGE SCALE GENOMIC DNA]</scope>
    <source>
        <strain evidence="3 4">CBS 160.35</strain>
    </source>
</reference>
<feature type="compositionally biased region" description="Polar residues" evidence="1">
    <location>
        <begin position="612"/>
        <end position="641"/>
    </location>
</feature>
<feature type="compositionally biased region" description="Polar residues" evidence="1">
    <location>
        <begin position="872"/>
        <end position="898"/>
    </location>
</feature>
<dbReference type="GO" id="GO:0006357">
    <property type="term" value="P:regulation of transcription by RNA polymerase II"/>
    <property type="evidence" value="ECO:0007669"/>
    <property type="project" value="TreeGrafter"/>
</dbReference>
<feature type="region of interest" description="Disordered" evidence="1">
    <location>
        <begin position="371"/>
        <end position="491"/>
    </location>
</feature>
<feature type="compositionally biased region" description="Polar residues" evidence="1">
    <location>
        <begin position="918"/>
        <end position="934"/>
    </location>
</feature>
<gene>
    <name evidence="3" type="primary">ams2</name>
    <name evidence="3" type="ORF">LOCC1_G006202</name>
</gene>
<feature type="region of interest" description="Disordered" evidence="1">
    <location>
        <begin position="871"/>
        <end position="985"/>
    </location>
</feature>
<dbReference type="InterPro" id="IPR042403">
    <property type="entry name" value="Spt21/Ams2"/>
</dbReference>
<name>A0A8H8RNA3_9HELO</name>
<feature type="compositionally biased region" description="Basic residues" evidence="1">
    <location>
        <begin position="1117"/>
        <end position="1127"/>
    </location>
</feature>
<sequence length="1286" mass="140019">MSSPAGMPQGFAPQLPNAEAQGSTANMNISANEDGVSVKPMRLKVLYTFDDQNKTNCLARWPQVLQVQTVAMDETTSIGVIELKTCIQAIVTCSPELVARLGQDYTVYAYDYSEYDNPLVGQGMLSWALAAASTSPDVPAHQSTKLVTGRVCKNIMGLFSNGVKETLEVKLRLVPVPTVLQSEYISTMEKYRELSKVMPAGFDPNEWASFLQSNPTLGQLAKAAPAPNQPMQNQRDGSSMDLFNQLLSPSLEQQSNPNPYNQLPQMANAGNESQTESAGPAKKGSRPSSRAAVKRPRKPRQPKKTVSKGGNTSGYEEGTDGDDGPQPKKRAKITKTDWNSKSTIGAAPDSLRVAASTAGSLRLFRPIAMSPVPGVGSHLQEIPRASTPIPRMANQHSHRDSDKPPPQSSLRRDSFLEQSQIEAPRRHVSPYPPLENPEDQPRYSIESANVSPERNPSPSGTPPDIGSSPPVMRTRPPSMRSSPPCPSSPVLPQMPRTDSGFMSGSLEDLFGEGYDATMRPVDEGMPEHAVLDFHKHQAPAQVAPHEDSGFCIEWEEPGPMELLPTKMHIHPAPARKSTPKPTASSKAPKPRAGSVMSEDGQQSLPPLRKDSSATSRPPSQPHQNLQPLVQSRPISRGSQTKGPAPQQLDPQPDQELRVQSRPVSRDSQGKSPGLQDRTSQPPESQAPAQNQDEATKAPSAPRARSGRTMSRTASMGSLHLPTVPASDPVMPPSGLQRSQTWSEAPHAASEAPMPSVLAIAQTYLHDPASQDTEYDKGSLTKKASIKHKLEQAIAKGEMPPYCSNCGAIETPTWRKAWYQEHDGNPGYHDYSEAAGRVTCINILNRDSDGKPTSYQLIKKSLGKSDSLAGSGWLNTKHNGHSHNGSLTNPYQERVQTSPKRQRAPKRSQQNPGHGILTSEANFPTSDANFPQSEANFPPSDAYQGQGGPIEGNSPTDTTEIQTDSMDPATGNERRRSTSNQPLKRALKAMTSVAASAALARAIRSSPGRWHGTQQSPIDVEDELGPTRRLLFPSPRKDGSPKILGEVLTNVVQIATDVRPMNKEALVALIEATDKENCPPGIEADDADAELLRLFEDDIARPSTPSQKSPPINPFKTPTRKTPSHRPITRSVSKSSRSLKSPRELLFAPTPSKTPTSLRRSPRFQNNFESPFTARLNQMMSETNQSPSRTDLEFSSLPSLPNLMANGAEVNFNLEDFFSTDVPMPSSPPRIFQLYEDPMVMQDIDWSELGNYDGVEEGEINRLVVKKEPETSPQKSEVELAEKTGES</sequence>
<feature type="compositionally biased region" description="Low complexity" evidence="1">
    <location>
        <begin position="575"/>
        <end position="592"/>
    </location>
</feature>
<feature type="compositionally biased region" description="Polar residues" evidence="1">
    <location>
        <begin position="250"/>
        <end position="277"/>
    </location>
</feature>
<evidence type="ECO:0000313" key="4">
    <source>
        <dbReference type="Proteomes" id="UP000443090"/>
    </source>
</evidence>
<feature type="compositionally biased region" description="Basic residues" evidence="1">
    <location>
        <begin position="292"/>
        <end position="306"/>
    </location>
</feature>
<feature type="region of interest" description="Disordered" evidence="1">
    <location>
        <begin position="1099"/>
        <end position="1164"/>
    </location>
</feature>
<protein>
    <submittedName>
        <fullName evidence="3">CENP-A multicopy suppressor protein</fullName>
    </submittedName>
</protein>
<feature type="compositionally biased region" description="Polar residues" evidence="1">
    <location>
        <begin position="446"/>
        <end position="458"/>
    </location>
</feature>
<proteinExistence type="predicted"/>
<feature type="region of interest" description="Disordered" evidence="1">
    <location>
        <begin position="1263"/>
        <end position="1286"/>
    </location>
</feature>
<dbReference type="Proteomes" id="UP000443090">
    <property type="component" value="Unassembled WGS sequence"/>
</dbReference>
<dbReference type="InterPro" id="IPR057725">
    <property type="entry name" value="Ams2-SPT21_N"/>
</dbReference>
<feature type="region of interest" description="Disordered" evidence="1">
    <location>
        <begin position="250"/>
        <end position="344"/>
    </location>
</feature>
<organism evidence="3 4">
    <name type="scientific">Lachnellula occidentalis</name>
    <dbReference type="NCBI Taxonomy" id="215460"/>
    <lineage>
        <taxon>Eukaryota</taxon>
        <taxon>Fungi</taxon>
        <taxon>Dikarya</taxon>
        <taxon>Ascomycota</taxon>
        <taxon>Pezizomycotina</taxon>
        <taxon>Leotiomycetes</taxon>
        <taxon>Helotiales</taxon>
        <taxon>Lachnaceae</taxon>
        <taxon>Lachnellula</taxon>
    </lineage>
</organism>
<feature type="compositionally biased region" description="Polar residues" evidence="1">
    <location>
        <begin position="1150"/>
        <end position="1164"/>
    </location>
</feature>
<evidence type="ECO:0000259" key="2">
    <source>
        <dbReference type="Pfam" id="PF25823"/>
    </source>
</evidence>
<feature type="compositionally biased region" description="Low complexity" evidence="1">
    <location>
        <begin position="1129"/>
        <end position="1138"/>
    </location>
</feature>
<feature type="compositionally biased region" description="Polar residues" evidence="1">
    <location>
        <begin position="952"/>
        <end position="964"/>
    </location>
</feature>
<evidence type="ECO:0000313" key="3">
    <source>
        <dbReference type="EMBL" id="TVY38717.1"/>
    </source>
</evidence>
<feature type="compositionally biased region" description="Polar residues" evidence="1">
    <location>
        <begin position="669"/>
        <end position="692"/>
    </location>
</feature>
<accession>A0A8H8RNA3</accession>
<keyword evidence="4" id="KW-1185">Reference proteome</keyword>
<dbReference type="GO" id="GO:0000183">
    <property type="term" value="P:rDNA heterochromatin formation"/>
    <property type="evidence" value="ECO:0007669"/>
    <property type="project" value="TreeGrafter"/>
</dbReference>
<feature type="domain" description="Ams2/SPT21 N-terminal" evidence="2">
    <location>
        <begin position="36"/>
        <end position="176"/>
    </location>
</feature>
<dbReference type="EMBL" id="QGMI01000580">
    <property type="protein sequence ID" value="TVY38717.1"/>
    <property type="molecule type" value="Genomic_DNA"/>
</dbReference>
<comment type="caution">
    <text evidence="3">The sequence shown here is derived from an EMBL/GenBank/DDBJ whole genome shotgun (WGS) entry which is preliminary data.</text>
</comment>
<dbReference type="PANTHER" id="PTHR39147">
    <property type="entry name" value="PROTEIN SPT21"/>
    <property type="match status" value="1"/>
</dbReference>
<feature type="region of interest" description="Disordered" evidence="1">
    <location>
        <begin position="1003"/>
        <end position="1041"/>
    </location>
</feature>
<evidence type="ECO:0000256" key="1">
    <source>
        <dbReference type="SAM" id="MobiDB-lite"/>
    </source>
</evidence>
<dbReference type="PANTHER" id="PTHR39147:SF1">
    <property type="entry name" value="PROTEIN SPT21"/>
    <property type="match status" value="1"/>
</dbReference>
<feature type="compositionally biased region" description="Basic and acidic residues" evidence="1">
    <location>
        <begin position="1264"/>
        <end position="1286"/>
    </location>
</feature>
<dbReference type="GO" id="GO:0030466">
    <property type="term" value="P:silent mating-type cassette heterochromatin formation"/>
    <property type="evidence" value="ECO:0007669"/>
    <property type="project" value="TreeGrafter"/>
</dbReference>
<dbReference type="OrthoDB" id="3199820at2759"/>
<feature type="compositionally biased region" description="Low complexity" evidence="1">
    <location>
        <begin position="643"/>
        <end position="653"/>
    </location>
</feature>
<feature type="region of interest" description="Disordered" evidence="1">
    <location>
        <begin position="571"/>
        <end position="749"/>
    </location>
</feature>
<feature type="compositionally biased region" description="Basic and acidic residues" evidence="1">
    <location>
        <begin position="654"/>
        <end position="668"/>
    </location>
</feature>
<feature type="compositionally biased region" description="Low complexity" evidence="1">
    <location>
        <begin position="467"/>
        <end position="482"/>
    </location>
</feature>
<dbReference type="Pfam" id="PF25823">
    <property type="entry name" value="Ams2-SPT21_N"/>
    <property type="match status" value="1"/>
</dbReference>